<feature type="transmembrane region" description="Helical" evidence="9">
    <location>
        <begin position="502"/>
        <end position="526"/>
    </location>
</feature>
<evidence type="ECO:0000256" key="6">
    <source>
        <dbReference type="ARBA" id="ARBA00022989"/>
    </source>
</evidence>
<dbReference type="GeneID" id="22913611"/>
<accession>A0A023B4F2</accession>
<evidence type="ECO:0000313" key="12">
    <source>
        <dbReference type="Proteomes" id="UP000019763"/>
    </source>
</evidence>
<dbReference type="InterPro" id="IPR006153">
    <property type="entry name" value="Cation/H_exchanger_TM"/>
</dbReference>
<dbReference type="EMBL" id="AFNH02000762">
    <property type="protein sequence ID" value="EZG56725.1"/>
    <property type="molecule type" value="Genomic_DNA"/>
</dbReference>
<keyword evidence="6 9" id="KW-1133">Transmembrane helix</keyword>
<dbReference type="AlphaFoldDB" id="A0A023B4F2"/>
<proteinExistence type="predicted"/>
<feature type="transmembrane region" description="Helical" evidence="9">
    <location>
        <begin position="564"/>
        <end position="586"/>
    </location>
</feature>
<dbReference type="InterPro" id="IPR013783">
    <property type="entry name" value="Ig-like_fold"/>
</dbReference>
<dbReference type="PANTHER" id="PTHR16254">
    <property type="entry name" value="POTASSIUM/PROTON ANTIPORTER-RELATED"/>
    <property type="match status" value="1"/>
</dbReference>
<protein>
    <submittedName>
        <fullName evidence="11">Transporter, monovalent cation:proton antiporter-2 (CPA2) family protein</fullName>
    </submittedName>
</protein>
<comment type="subcellular location">
    <subcellularLocation>
        <location evidence="1">Membrane</location>
        <topology evidence="1">Multi-pass membrane protein</topology>
    </subcellularLocation>
</comment>
<organism evidence="11 12">
    <name type="scientific">Gregarina niphandrodes</name>
    <name type="common">Septate eugregarine</name>
    <dbReference type="NCBI Taxonomy" id="110365"/>
    <lineage>
        <taxon>Eukaryota</taxon>
        <taxon>Sar</taxon>
        <taxon>Alveolata</taxon>
        <taxon>Apicomplexa</taxon>
        <taxon>Conoidasida</taxon>
        <taxon>Gregarinasina</taxon>
        <taxon>Eugregarinorida</taxon>
        <taxon>Gregarinidae</taxon>
        <taxon>Gregarina</taxon>
    </lineage>
</organism>
<feature type="transmembrane region" description="Helical" evidence="9">
    <location>
        <begin position="389"/>
        <end position="411"/>
    </location>
</feature>
<evidence type="ECO:0000256" key="4">
    <source>
        <dbReference type="ARBA" id="ARBA00022692"/>
    </source>
</evidence>
<comment type="caution">
    <text evidence="11">The sequence shown here is derived from an EMBL/GenBank/DDBJ whole genome shotgun (WGS) entry which is preliminary data.</text>
</comment>
<dbReference type="Gene3D" id="2.60.40.10">
    <property type="entry name" value="Immunoglobulins"/>
    <property type="match status" value="1"/>
</dbReference>
<feature type="transmembrane region" description="Helical" evidence="9">
    <location>
        <begin position="327"/>
        <end position="343"/>
    </location>
</feature>
<sequence>MQPSIGSINGGTLVTVYGSGFNTSWPMYAHVNLMDGKRTGHKVVAMETLSDAQAQFLTPSYQDRGDGRQMDNRRVDHLVKNPDNIVALVTFRFRSRSSSWHWNSEMFRYYIDPELKYILPTNQVNHLQSTELFVVGKFISRITELSKLKFVSTVGNHSEVIEPRYTIYSYSKDGEDKGSDIIDLPALKFKTPLWPHPEDKVSVHFSVNGQDWHSYDHLTVNFTADEDSVLNNIVQHVHLENLLVAERVPYAGRTHQKVVQLLDDDGEAGDDGEEDDSSVTLVDSHSNELVFSKLSSNENFDLYFVKDILLCVCLSSLLGALAEYLGVPPMAGFILAGCLLVALGTKSSVWRPRRLVQLSSLSRLAELVIMFETGMNIDMDQISRSAHFVWPFAVNLPVGVSLISVVAAVLNNTSIREMLVLALAFSFSSLHVASLTPHSEPFRSVCALQELVIPVLVTFINNERENFTLYTALLTTLYLAANHQAARLAIKYNPSNNNLLGIFYFSASLCYCYFATIPLTLGALFSGIVCRSFTSFDTLPLTIFFYVFLGLSLNPILIMNNLLLVAGLATLALLVKACALFSIAILRGLSHKDALNVTVMLCSFSELNLVVLQQACFKGTVNRAVSQLTMGVTVMSLLVEPAIMRRFYTNREVVAWSKTRHLVPEI</sequence>
<dbReference type="CDD" id="cd00102">
    <property type="entry name" value="IPT"/>
    <property type="match status" value="1"/>
</dbReference>
<feature type="transmembrane region" description="Helical" evidence="9">
    <location>
        <begin position="467"/>
        <end position="490"/>
    </location>
</feature>
<reference evidence="11" key="1">
    <citation type="submission" date="2013-12" db="EMBL/GenBank/DDBJ databases">
        <authorList>
            <person name="Omoto C.K."/>
            <person name="Sibley D."/>
            <person name="Venepally P."/>
            <person name="Hadjithomas M."/>
            <person name="Karamycheva S."/>
            <person name="Brunk B."/>
            <person name="Roos D."/>
            <person name="Caler E."/>
            <person name="Lorenzi H."/>
        </authorList>
    </citation>
    <scope>NUCLEOTIDE SEQUENCE</scope>
</reference>
<dbReference type="Gene3D" id="1.20.1530.20">
    <property type="match status" value="1"/>
</dbReference>
<dbReference type="RefSeq" id="XP_011131193.1">
    <property type="nucleotide sequence ID" value="XM_011132891.1"/>
</dbReference>
<dbReference type="Proteomes" id="UP000019763">
    <property type="component" value="Unassembled WGS sequence"/>
</dbReference>
<dbReference type="GO" id="GO:0015386">
    <property type="term" value="F:potassium:proton antiporter activity"/>
    <property type="evidence" value="ECO:0007669"/>
    <property type="project" value="InterPro"/>
</dbReference>
<evidence type="ECO:0000256" key="5">
    <source>
        <dbReference type="ARBA" id="ARBA00022729"/>
    </source>
</evidence>
<dbReference type="InterPro" id="IPR038770">
    <property type="entry name" value="Na+/solute_symporter_sf"/>
</dbReference>
<dbReference type="eggNOG" id="KOG1650">
    <property type="taxonomic scope" value="Eukaryota"/>
</dbReference>
<evidence type="ECO:0000259" key="10">
    <source>
        <dbReference type="Pfam" id="PF00999"/>
    </source>
</evidence>
<dbReference type="InterPro" id="IPR045158">
    <property type="entry name" value="KEA4/5/6-like"/>
</dbReference>
<evidence type="ECO:0000256" key="2">
    <source>
        <dbReference type="ARBA" id="ARBA00022448"/>
    </source>
</evidence>
<feature type="domain" description="Cation/H+ exchanger transmembrane" evidence="10">
    <location>
        <begin position="315"/>
        <end position="643"/>
    </location>
</feature>
<keyword evidence="7" id="KW-0406">Ion transport</keyword>
<evidence type="ECO:0000256" key="3">
    <source>
        <dbReference type="ARBA" id="ARBA00022449"/>
    </source>
</evidence>
<name>A0A023B4F2_GRENI</name>
<dbReference type="VEuPathDB" id="CryptoDB:GNI_101840"/>
<keyword evidence="12" id="KW-1185">Reference proteome</keyword>
<evidence type="ECO:0000256" key="8">
    <source>
        <dbReference type="ARBA" id="ARBA00023136"/>
    </source>
</evidence>
<evidence type="ECO:0000313" key="11">
    <source>
        <dbReference type="EMBL" id="EZG56725.1"/>
    </source>
</evidence>
<keyword evidence="8 9" id="KW-0472">Membrane</keyword>
<keyword evidence="4 9" id="KW-0812">Transmembrane</keyword>
<keyword evidence="5" id="KW-0732">Signal</keyword>
<evidence type="ECO:0000256" key="9">
    <source>
        <dbReference type="SAM" id="Phobius"/>
    </source>
</evidence>
<keyword evidence="3" id="KW-0050">Antiport</keyword>
<feature type="transmembrane region" description="Helical" evidence="9">
    <location>
        <begin position="538"/>
        <end position="558"/>
    </location>
</feature>
<evidence type="ECO:0000256" key="7">
    <source>
        <dbReference type="ARBA" id="ARBA00023065"/>
    </source>
</evidence>
<evidence type="ECO:0000256" key="1">
    <source>
        <dbReference type="ARBA" id="ARBA00004141"/>
    </source>
</evidence>
<dbReference type="PANTHER" id="PTHR16254:SF14">
    <property type="entry name" value="TRANSMEMBRANE AND COILED-COIL DOMAIN-CONTAINING PROTEIN 3"/>
    <property type="match status" value="1"/>
</dbReference>
<dbReference type="GO" id="GO:0016020">
    <property type="term" value="C:membrane"/>
    <property type="evidence" value="ECO:0007669"/>
    <property type="project" value="UniProtKB-SubCell"/>
</dbReference>
<keyword evidence="2" id="KW-0813">Transport</keyword>
<gene>
    <name evidence="11" type="ORF">GNI_101840</name>
</gene>
<dbReference type="Pfam" id="PF00999">
    <property type="entry name" value="Na_H_Exchanger"/>
    <property type="match status" value="1"/>
</dbReference>